<organism evidence="10 11">
    <name type="scientific">Rhodococcus ruber</name>
    <dbReference type="NCBI Taxonomy" id="1830"/>
    <lineage>
        <taxon>Bacteria</taxon>
        <taxon>Bacillati</taxon>
        <taxon>Actinomycetota</taxon>
        <taxon>Actinomycetes</taxon>
        <taxon>Mycobacteriales</taxon>
        <taxon>Nocardiaceae</taxon>
        <taxon>Rhodococcus</taxon>
    </lineage>
</organism>
<feature type="region of interest" description="Disordered" evidence="8">
    <location>
        <begin position="278"/>
        <end position="300"/>
    </location>
</feature>
<feature type="transmembrane region" description="Helical" evidence="7">
    <location>
        <begin position="21"/>
        <end position="43"/>
    </location>
</feature>
<comment type="caution">
    <text evidence="10">The sequence shown here is derived from an EMBL/GenBank/DDBJ whole genome shotgun (WGS) entry which is preliminary data.</text>
</comment>
<keyword evidence="4 7" id="KW-0812">Transmembrane</keyword>
<dbReference type="InterPro" id="IPR005769">
    <property type="entry name" value="PhnE/PtxC"/>
</dbReference>
<dbReference type="PROSITE" id="PS50928">
    <property type="entry name" value="ABC_TM1"/>
    <property type="match status" value="1"/>
</dbReference>
<evidence type="ECO:0000256" key="1">
    <source>
        <dbReference type="ARBA" id="ARBA00004651"/>
    </source>
</evidence>
<keyword evidence="11" id="KW-1185">Reference proteome</keyword>
<feature type="transmembrane region" description="Helical" evidence="7">
    <location>
        <begin position="84"/>
        <end position="109"/>
    </location>
</feature>
<feature type="transmembrane region" description="Helical" evidence="7">
    <location>
        <begin position="210"/>
        <end position="230"/>
    </location>
</feature>
<dbReference type="Gene3D" id="1.10.3720.10">
    <property type="entry name" value="MetI-like"/>
    <property type="match status" value="1"/>
</dbReference>
<evidence type="ECO:0000256" key="8">
    <source>
        <dbReference type="SAM" id="MobiDB-lite"/>
    </source>
</evidence>
<evidence type="ECO:0000256" key="6">
    <source>
        <dbReference type="ARBA" id="ARBA00023136"/>
    </source>
</evidence>
<evidence type="ECO:0000256" key="2">
    <source>
        <dbReference type="ARBA" id="ARBA00022448"/>
    </source>
</evidence>
<accession>A0ABT4MHU0</accession>
<dbReference type="SUPFAM" id="SSF161098">
    <property type="entry name" value="MetI-like"/>
    <property type="match status" value="1"/>
</dbReference>
<protein>
    <submittedName>
        <fullName evidence="10">Phosphonate ABC transporter, permease protein PhnE</fullName>
    </submittedName>
</protein>
<evidence type="ECO:0000256" key="4">
    <source>
        <dbReference type="ARBA" id="ARBA00022692"/>
    </source>
</evidence>
<comment type="subcellular location">
    <subcellularLocation>
        <location evidence="1 7">Cell membrane</location>
        <topology evidence="1 7">Multi-pass membrane protein</topology>
    </subcellularLocation>
</comment>
<name>A0ABT4MHU0_9NOCA</name>
<dbReference type="NCBIfam" id="TIGR01097">
    <property type="entry name" value="PhnE"/>
    <property type="match status" value="1"/>
</dbReference>
<evidence type="ECO:0000313" key="10">
    <source>
        <dbReference type="EMBL" id="MCZ4520560.1"/>
    </source>
</evidence>
<dbReference type="RefSeq" id="WP_269607011.1">
    <property type="nucleotide sequence ID" value="NZ_JAPWIJ010000008.1"/>
</dbReference>
<gene>
    <name evidence="10" type="primary">phnE</name>
    <name evidence="10" type="ORF">O4220_18780</name>
</gene>
<dbReference type="InterPro" id="IPR000515">
    <property type="entry name" value="MetI-like"/>
</dbReference>
<evidence type="ECO:0000256" key="5">
    <source>
        <dbReference type="ARBA" id="ARBA00022989"/>
    </source>
</evidence>
<evidence type="ECO:0000313" key="11">
    <source>
        <dbReference type="Proteomes" id="UP001081071"/>
    </source>
</evidence>
<feature type="transmembrane region" description="Helical" evidence="7">
    <location>
        <begin position="236"/>
        <end position="256"/>
    </location>
</feature>
<dbReference type="InterPro" id="IPR035906">
    <property type="entry name" value="MetI-like_sf"/>
</dbReference>
<sequence length="300" mass="32278">MSVIDRTARVTPARPRKPRSTLRTVVWAGIVALFALSLYGIEIRWDRLLDLPQNLVRYAGLMFVPPDVSALGKAVSATIESVQMAWFGTVLGIVVSFPLSFLAAANIGPLWLRWPLRVVFAVIRAVPEVVIAILILSVTGLTAFTGALAIAIGSVGTLGKWGYEAIEGAEKGPIDAARAAGGSTAQIVRWGLWTDVAPEVFAFWLYRFEINVRASAILGLIGAGGIGSMLVDNVQYRQWGAVGMLLIVVVVITVIIDQISGRVRRRIIDGHWGRSAARGATRRGRSAARGVTRSGRQGKV</sequence>
<evidence type="ECO:0000256" key="7">
    <source>
        <dbReference type="RuleBase" id="RU363032"/>
    </source>
</evidence>
<reference evidence="10" key="1">
    <citation type="submission" date="2022-12" db="EMBL/GenBank/DDBJ databases">
        <authorList>
            <person name="Krivoruchko A.V."/>
            <person name="Elkin A."/>
        </authorList>
    </citation>
    <scope>NUCLEOTIDE SEQUENCE</scope>
    <source>
        <strain evidence="10">IEGM 1391</strain>
    </source>
</reference>
<dbReference type="EMBL" id="JAPWIJ010000008">
    <property type="protein sequence ID" value="MCZ4520560.1"/>
    <property type="molecule type" value="Genomic_DNA"/>
</dbReference>
<dbReference type="PANTHER" id="PTHR30043">
    <property type="entry name" value="PHOSPHONATES TRANSPORT SYSTEM PERMEASE PROTEIN"/>
    <property type="match status" value="1"/>
</dbReference>
<dbReference type="Proteomes" id="UP001081071">
    <property type="component" value="Unassembled WGS sequence"/>
</dbReference>
<proteinExistence type="inferred from homology"/>
<feature type="domain" description="ABC transmembrane type-1" evidence="9">
    <location>
        <begin position="78"/>
        <end position="260"/>
    </location>
</feature>
<keyword evidence="6 7" id="KW-0472">Membrane</keyword>
<keyword evidence="2 7" id="KW-0813">Transport</keyword>
<evidence type="ECO:0000256" key="3">
    <source>
        <dbReference type="ARBA" id="ARBA00022475"/>
    </source>
</evidence>
<keyword evidence="5 7" id="KW-1133">Transmembrane helix</keyword>
<dbReference type="Pfam" id="PF00528">
    <property type="entry name" value="BPD_transp_1"/>
    <property type="match status" value="1"/>
</dbReference>
<feature type="transmembrane region" description="Helical" evidence="7">
    <location>
        <begin position="129"/>
        <end position="152"/>
    </location>
</feature>
<evidence type="ECO:0000259" key="9">
    <source>
        <dbReference type="PROSITE" id="PS50928"/>
    </source>
</evidence>
<keyword evidence="3" id="KW-1003">Cell membrane</keyword>
<comment type="similarity">
    <text evidence="7">Belongs to the binding-protein-dependent transport system permease family.</text>
</comment>
<feature type="compositionally biased region" description="Low complexity" evidence="8">
    <location>
        <begin position="287"/>
        <end position="300"/>
    </location>
</feature>
<dbReference type="PANTHER" id="PTHR30043:SF1">
    <property type="entry name" value="ABC TRANSPORT SYSTEM PERMEASE PROTEIN P69"/>
    <property type="match status" value="1"/>
</dbReference>